<dbReference type="InterPro" id="IPR004838">
    <property type="entry name" value="NHTrfase_class1_PyrdxlP-BS"/>
</dbReference>
<reference evidence="11 12" key="1">
    <citation type="submission" date="2015-05" db="EMBL/GenBank/DDBJ databases">
        <authorList>
            <person name="Fogelqvist Johan"/>
        </authorList>
    </citation>
    <scope>NUCLEOTIDE SEQUENCE [LARGE SCALE GENOMIC DNA]</scope>
    <source>
        <strain evidence="10">VL1</strain>
        <strain evidence="9">VL2</strain>
    </source>
</reference>
<dbReference type="PRINTS" id="PR00799">
    <property type="entry name" value="TRANSAMINASE"/>
</dbReference>
<dbReference type="EMBL" id="CVQI01014891">
    <property type="protein sequence ID" value="CRK23598.1"/>
    <property type="molecule type" value="Genomic_DNA"/>
</dbReference>
<organism evidence="9 12">
    <name type="scientific">Verticillium longisporum</name>
    <name type="common">Verticillium dahliae var. longisporum</name>
    <dbReference type="NCBI Taxonomy" id="100787"/>
    <lineage>
        <taxon>Eukaryota</taxon>
        <taxon>Fungi</taxon>
        <taxon>Dikarya</taxon>
        <taxon>Ascomycota</taxon>
        <taxon>Pezizomycotina</taxon>
        <taxon>Sordariomycetes</taxon>
        <taxon>Hypocreomycetidae</taxon>
        <taxon>Glomerellales</taxon>
        <taxon>Plectosphaerellaceae</taxon>
        <taxon>Verticillium</taxon>
    </lineage>
</organism>
<dbReference type="GO" id="GO:0004069">
    <property type="term" value="F:L-aspartate:2-oxoglutarate aminotransferase activity"/>
    <property type="evidence" value="ECO:0007669"/>
    <property type="project" value="UniProtKB-EC"/>
</dbReference>
<dbReference type="InterPro" id="IPR015424">
    <property type="entry name" value="PyrdxlP-dep_Trfase"/>
</dbReference>
<evidence type="ECO:0000313" key="12">
    <source>
        <dbReference type="Proteomes" id="UP000045706"/>
    </source>
</evidence>
<dbReference type="Proteomes" id="UP000044602">
    <property type="component" value="Unassembled WGS sequence"/>
</dbReference>
<keyword evidence="11" id="KW-1185">Reference proteome</keyword>
<name>A0A0G4LNI1_VERLO</name>
<keyword evidence="5 7" id="KW-0808">Transferase</keyword>
<dbReference type="PANTHER" id="PTHR11879">
    <property type="entry name" value="ASPARTATE AMINOTRANSFERASE"/>
    <property type="match status" value="1"/>
</dbReference>
<accession>A0A0G4LNI1</accession>
<keyword evidence="6" id="KW-0663">Pyridoxal phosphate</keyword>
<dbReference type="InterPro" id="IPR004839">
    <property type="entry name" value="Aminotransferase_I/II_large"/>
</dbReference>
<dbReference type="AlphaFoldDB" id="A0A0G4LNI1"/>
<comment type="catalytic activity">
    <reaction evidence="7">
        <text>L-aspartate + 2-oxoglutarate = oxaloacetate + L-glutamate</text>
        <dbReference type="Rhea" id="RHEA:21824"/>
        <dbReference type="ChEBI" id="CHEBI:16452"/>
        <dbReference type="ChEBI" id="CHEBI:16810"/>
        <dbReference type="ChEBI" id="CHEBI:29985"/>
        <dbReference type="ChEBI" id="CHEBI:29991"/>
        <dbReference type="EC" id="2.6.1.1"/>
    </reaction>
</comment>
<comment type="miscellaneous">
    <text evidence="7">In eukaryotes there are cytoplasmic, mitochondrial and chloroplastic isozymes.</text>
</comment>
<dbReference type="EC" id="2.6.1.1" evidence="7"/>
<dbReference type="InterPro" id="IPR000796">
    <property type="entry name" value="Asp_trans"/>
</dbReference>
<dbReference type="GO" id="GO:0006532">
    <property type="term" value="P:aspartate biosynthetic process"/>
    <property type="evidence" value="ECO:0007669"/>
    <property type="project" value="TreeGrafter"/>
</dbReference>
<dbReference type="CDD" id="cd00609">
    <property type="entry name" value="AAT_like"/>
    <property type="match status" value="1"/>
</dbReference>
<evidence type="ECO:0000256" key="2">
    <source>
        <dbReference type="ARBA" id="ARBA00007441"/>
    </source>
</evidence>
<dbReference type="Gene3D" id="3.90.1150.10">
    <property type="entry name" value="Aspartate Aminotransferase, domain 1"/>
    <property type="match status" value="1"/>
</dbReference>
<evidence type="ECO:0000313" key="11">
    <source>
        <dbReference type="Proteomes" id="UP000044602"/>
    </source>
</evidence>
<dbReference type="SUPFAM" id="SSF53383">
    <property type="entry name" value="PLP-dependent transferases"/>
    <property type="match status" value="1"/>
</dbReference>
<dbReference type="Proteomes" id="UP000045706">
    <property type="component" value="Unassembled WGS sequence"/>
</dbReference>
<dbReference type="Gene3D" id="3.40.640.10">
    <property type="entry name" value="Type I PLP-dependent aspartate aminotransferase-like (Major domain)"/>
    <property type="match status" value="1"/>
</dbReference>
<gene>
    <name evidence="10" type="ORF">BN1708_008735</name>
    <name evidence="9" type="ORF">BN1723_013048</name>
</gene>
<feature type="domain" description="Aminotransferase class I/classII large" evidence="8">
    <location>
        <begin position="95"/>
        <end position="457"/>
    </location>
</feature>
<evidence type="ECO:0000256" key="5">
    <source>
        <dbReference type="ARBA" id="ARBA00022679"/>
    </source>
</evidence>
<dbReference type="GO" id="GO:0005829">
    <property type="term" value="C:cytosol"/>
    <property type="evidence" value="ECO:0007669"/>
    <property type="project" value="TreeGrafter"/>
</dbReference>
<comment type="cofactor">
    <cofactor evidence="1">
        <name>pyridoxal 5'-phosphate</name>
        <dbReference type="ChEBI" id="CHEBI:597326"/>
    </cofactor>
</comment>
<dbReference type="Pfam" id="PF00155">
    <property type="entry name" value="Aminotran_1_2"/>
    <property type="match status" value="1"/>
</dbReference>
<proteinExistence type="inferred from homology"/>
<dbReference type="NCBIfam" id="NF006719">
    <property type="entry name" value="PRK09257.1"/>
    <property type="match status" value="1"/>
</dbReference>
<sequence length="464" mass="50879">MGAPLHNQIHGDWRDAGDHEASDGGRLIYTSLAASQLLAPVYYHPFITHNLCKRSLQNTSRMTAARQSAFQAAEYIPPDAIFDVTRRYLADTDANKINLGQGTYRDENGQPWILPSVKLAKEKIGNVGHEYLPIAGLKSLRDEATKLVFSGTKAFNEDRIASCQALSGTGALLLAGLTLKRSSSIKNIYITEPTWSNHDLLFASQGFQVKKLPYYKDGAFDFDAYIAALRAAEPSSAVILHACAHNPTGCDPSAEQWKAIADVIIERGILPVFDAAYLGFNSGSVDKDAWAIRYFVEDLGLEAAVCLSFAKNMGLYGERVGLVAFVLSDSEVARAVGSILENVQRSTVSNPPVYGARIAATVLETPDIRDQWAKDLITMSGRIRSIRQTLFDELVRLQTPGDWSHLVKQSGMFGYTGISRAQVQLLEAEFHVYMADTSRISIAGLNDANVNRFASALNQVVRRS</sequence>
<comment type="similarity">
    <text evidence="2">Belongs to the class-I pyridoxal-phosphate-dependent aminotransferase family.</text>
</comment>
<keyword evidence="4 7" id="KW-0032">Aminotransferase</keyword>
<evidence type="ECO:0000313" key="9">
    <source>
        <dbReference type="EMBL" id="CRK23598.1"/>
    </source>
</evidence>
<dbReference type="InterPro" id="IPR015422">
    <property type="entry name" value="PyrdxlP-dep_Trfase_small"/>
</dbReference>
<dbReference type="PANTHER" id="PTHR11879:SF55">
    <property type="entry name" value="GLUTAMATE OXALOACETATE TRANSAMINASE 1, ISOFORM B"/>
    <property type="match status" value="1"/>
</dbReference>
<evidence type="ECO:0000256" key="7">
    <source>
        <dbReference type="RuleBase" id="RU000480"/>
    </source>
</evidence>
<evidence type="ECO:0000259" key="8">
    <source>
        <dbReference type="Pfam" id="PF00155"/>
    </source>
</evidence>
<dbReference type="InterPro" id="IPR015421">
    <property type="entry name" value="PyrdxlP-dep_Trfase_major"/>
</dbReference>
<comment type="subunit">
    <text evidence="3 7">Homodimer.</text>
</comment>
<evidence type="ECO:0000256" key="1">
    <source>
        <dbReference type="ARBA" id="ARBA00001933"/>
    </source>
</evidence>
<evidence type="ECO:0000256" key="3">
    <source>
        <dbReference type="ARBA" id="ARBA00011738"/>
    </source>
</evidence>
<dbReference type="EMBL" id="CVQH01027416">
    <property type="protein sequence ID" value="CRK42278.1"/>
    <property type="molecule type" value="Genomic_DNA"/>
</dbReference>
<dbReference type="PROSITE" id="PS00105">
    <property type="entry name" value="AA_TRANSFER_CLASS_1"/>
    <property type="match status" value="1"/>
</dbReference>
<evidence type="ECO:0000313" key="10">
    <source>
        <dbReference type="EMBL" id="CRK42278.1"/>
    </source>
</evidence>
<evidence type="ECO:0000256" key="4">
    <source>
        <dbReference type="ARBA" id="ARBA00022576"/>
    </source>
</evidence>
<protein>
    <recommendedName>
        <fullName evidence="7">Aspartate aminotransferase</fullName>
        <ecNumber evidence="7">2.6.1.1</ecNumber>
    </recommendedName>
</protein>
<dbReference type="STRING" id="100787.A0A0G4LNI1"/>
<dbReference type="GO" id="GO:0030170">
    <property type="term" value="F:pyridoxal phosphate binding"/>
    <property type="evidence" value="ECO:0007669"/>
    <property type="project" value="InterPro"/>
</dbReference>
<evidence type="ECO:0000256" key="6">
    <source>
        <dbReference type="ARBA" id="ARBA00022898"/>
    </source>
</evidence>
<dbReference type="FunFam" id="3.40.640.10:FF:000066">
    <property type="entry name" value="Aspartate aminotransferase"/>
    <property type="match status" value="1"/>
</dbReference>